<gene>
    <name evidence="2" type="ordered locus">Mpal_0102</name>
</gene>
<feature type="transmembrane region" description="Helical" evidence="1">
    <location>
        <begin position="13"/>
        <end position="35"/>
    </location>
</feature>
<sequence>MSPGLDDEALSEVVGFVLILALVMAAISLYITYVVPAQGREDEIQKMTQVRDWFVNYKTQVDTLWMNSPPHVPSPFDTLSPSYHYPRSQDASSMDALSWLYTNQTELFDITSGGTTLSQVLDPATGSGTTPARMFIPILAPIRSSARVGLPEYGENFTITTNSTSDYANVSLRGLEFQSQNNYWIQQTYTYQDGGVFLVQNATSGNADISVLAYPAISIVNATTSPEVNLMLVNMAGTTEGAIGTSSPVMVRTWLNDPPDYVIANKTFTSVTLTAHTRSAPYAQMWVDTFNNAVRSGLANSTATLPGPLATIINTTDARITIDAPQDSSVNLTVSQADYIAHLQNVQSMME</sequence>
<dbReference type="OrthoDB" id="117273at2157"/>
<dbReference type="GeneID" id="7272272"/>
<dbReference type="RefSeq" id="WP_012616814.1">
    <property type="nucleotide sequence ID" value="NC_011832.1"/>
</dbReference>
<dbReference type="AlphaFoldDB" id="B8GIE4"/>
<dbReference type="eggNOG" id="arCOG02911">
    <property type="taxonomic scope" value="Archaea"/>
</dbReference>
<accession>B8GIE4</accession>
<keyword evidence="1" id="KW-0812">Transmembrane</keyword>
<evidence type="ECO:0000313" key="2">
    <source>
        <dbReference type="EMBL" id="ACL15495.1"/>
    </source>
</evidence>
<keyword evidence="3" id="KW-1185">Reference proteome</keyword>
<keyword evidence="1" id="KW-0472">Membrane</keyword>
<proteinExistence type="predicted"/>
<dbReference type="STRING" id="521011.Mpal_0102"/>
<dbReference type="EMBL" id="CP001338">
    <property type="protein sequence ID" value="ACL15495.1"/>
    <property type="molecule type" value="Genomic_DNA"/>
</dbReference>
<reference evidence="2 3" key="1">
    <citation type="journal article" date="2015" name="Genome Announc.">
        <title>Complete Genome Sequence of Methanosphaerula palustris E1-9CT, a Hydrogenotrophic Methanogen Isolated from a Minerotrophic Fen Peatland.</title>
        <authorList>
            <person name="Cadillo-Quiroz H."/>
            <person name="Browne P."/>
            <person name="Kyrpides N."/>
            <person name="Woyke T."/>
            <person name="Goodwin L."/>
            <person name="Detter C."/>
            <person name="Yavitt J.B."/>
            <person name="Zinder S.H."/>
        </authorList>
    </citation>
    <scope>NUCLEOTIDE SEQUENCE [LARGE SCALE GENOMIC DNA]</scope>
    <source>
        <strain evidence="3">ATCC BAA-1556 / DSM 19958 / E1-9c</strain>
    </source>
</reference>
<dbReference type="KEGG" id="mpl:Mpal_0102"/>
<evidence type="ECO:0000313" key="3">
    <source>
        <dbReference type="Proteomes" id="UP000002457"/>
    </source>
</evidence>
<protein>
    <submittedName>
        <fullName evidence="2">Uncharacterized protein</fullName>
    </submittedName>
</protein>
<dbReference type="Proteomes" id="UP000002457">
    <property type="component" value="Chromosome"/>
</dbReference>
<evidence type="ECO:0000256" key="1">
    <source>
        <dbReference type="SAM" id="Phobius"/>
    </source>
</evidence>
<dbReference type="HOGENOM" id="CLU_926263_0_0_2"/>
<keyword evidence="1" id="KW-1133">Transmembrane helix</keyword>
<name>B8GIE4_METPE</name>
<organism evidence="2 3">
    <name type="scientific">Methanosphaerula palustris (strain ATCC BAA-1556 / DSM 19958 / E1-9c)</name>
    <dbReference type="NCBI Taxonomy" id="521011"/>
    <lineage>
        <taxon>Archaea</taxon>
        <taxon>Methanobacteriati</taxon>
        <taxon>Methanobacteriota</taxon>
        <taxon>Stenosarchaea group</taxon>
        <taxon>Methanomicrobia</taxon>
        <taxon>Methanomicrobiales</taxon>
        <taxon>Methanoregulaceae</taxon>
        <taxon>Methanosphaerula</taxon>
    </lineage>
</organism>